<dbReference type="EMBL" id="NBNE01018721">
    <property type="protein sequence ID" value="OWY92134.1"/>
    <property type="molecule type" value="Genomic_DNA"/>
</dbReference>
<keyword evidence="1" id="KW-0812">Transmembrane</keyword>
<dbReference type="Proteomes" id="UP000198211">
    <property type="component" value="Unassembled WGS sequence"/>
</dbReference>
<evidence type="ECO:0000313" key="2">
    <source>
        <dbReference type="EMBL" id="OWY92134.1"/>
    </source>
</evidence>
<accession>A0A225UGC1</accession>
<reference evidence="3" key="1">
    <citation type="submission" date="2017-03" db="EMBL/GenBank/DDBJ databases">
        <title>Phytopthora megakarya and P. palmivora, two closely related causual agents of cacao black pod achieved similar genome size and gene model numbers by different mechanisms.</title>
        <authorList>
            <person name="Ali S."/>
            <person name="Shao J."/>
            <person name="Larry D.J."/>
            <person name="Kronmiller B."/>
            <person name="Shen D."/>
            <person name="Strem M.D."/>
            <person name="Melnick R.L."/>
            <person name="Guiltinan M.J."/>
            <person name="Tyler B.M."/>
            <person name="Meinhardt L.W."/>
            <person name="Bailey B.A."/>
        </authorList>
    </citation>
    <scope>NUCLEOTIDE SEQUENCE [LARGE SCALE GENOMIC DNA]</scope>
    <source>
        <strain evidence="3">zdho120</strain>
    </source>
</reference>
<keyword evidence="1" id="KW-0472">Membrane</keyword>
<gene>
    <name evidence="2" type="ORF">PHMEG_00038982</name>
</gene>
<name>A0A225UGC1_9STRA</name>
<comment type="caution">
    <text evidence="2">The sequence shown here is derived from an EMBL/GenBank/DDBJ whole genome shotgun (WGS) entry which is preliminary data.</text>
</comment>
<organism evidence="2 3">
    <name type="scientific">Phytophthora megakarya</name>
    <dbReference type="NCBI Taxonomy" id="4795"/>
    <lineage>
        <taxon>Eukaryota</taxon>
        <taxon>Sar</taxon>
        <taxon>Stramenopiles</taxon>
        <taxon>Oomycota</taxon>
        <taxon>Peronosporomycetes</taxon>
        <taxon>Peronosporales</taxon>
        <taxon>Peronosporaceae</taxon>
        <taxon>Phytophthora</taxon>
    </lineage>
</organism>
<keyword evidence="3" id="KW-1185">Reference proteome</keyword>
<feature type="transmembrane region" description="Helical" evidence="1">
    <location>
        <begin position="52"/>
        <end position="69"/>
    </location>
</feature>
<evidence type="ECO:0000313" key="3">
    <source>
        <dbReference type="Proteomes" id="UP000198211"/>
    </source>
</evidence>
<evidence type="ECO:0000256" key="1">
    <source>
        <dbReference type="SAM" id="Phobius"/>
    </source>
</evidence>
<keyword evidence="1" id="KW-1133">Transmembrane helix</keyword>
<protein>
    <submittedName>
        <fullName evidence="2">Uncharacterized protein</fullName>
    </submittedName>
</protein>
<sequence length="98" mass="11342">MFHEPRSEFHWALRVASPFACCAPPRRKECEVKFGVGFALVYASLADLTMRLMYACIFMLYSLVLRFFVRGSLEVSGPFRCCLRHRLLMLLLKGYLSV</sequence>
<dbReference type="AlphaFoldDB" id="A0A225UGC1"/>
<proteinExistence type="predicted"/>